<dbReference type="AlphaFoldDB" id="X0Z3I0"/>
<sequence>MNYAQAKTQARNCQVEFGAALLICRGCSIYQICKTHKRYGVFKDGQKQ</sequence>
<organism evidence="1">
    <name type="scientific">marine sediment metagenome</name>
    <dbReference type="NCBI Taxonomy" id="412755"/>
    <lineage>
        <taxon>unclassified sequences</taxon>
        <taxon>metagenomes</taxon>
        <taxon>ecological metagenomes</taxon>
    </lineage>
</organism>
<reference evidence="1" key="1">
    <citation type="journal article" date="2014" name="Front. Microbiol.">
        <title>High frequency of phylogenetically diverse reductive dehalogenase-homologous genes in deep subseafloor sedimentary metagenomes.</title>
        <authorList>
            <person name="Kawai M."/>
            <person name="Futagami T."/>
            <person name="Toyoda A."/>
            <person name="Takaki Y."/>
            <person name="Nishi S."/>
            <person name="Hori S."/>
            <person name="Arai W."/>
            <person name="Tsubouchi T."/>
            <person name="Morono Y."/>
            <person name="Uchiyama I."/>
            <person name="Ito T."/>
            <person name="Fujiyama A."/>
            <person name="Inagaki F."/>
            <person name="Takami H."/>
        </authorList>
    </citation>
    <scope>NUCLEOTIDE SEQUENCE</scope>
    <source>
        <strain evidence="1">Expedition CK06-06</strain>
    </source>
</reference>
<name>X0Z3I0_9ZZZZ</name>
<accession>X0Z3I0</accession>
<evidence type="ECO:0000313" key="1">
    <source>
        <dbReference type="EMBL" id="GAG63554.1"/>
    </source>
</evidence>
<protein>
    <submittedName>
        <fullName evidence="1">Uncharacterized protein</fullName>
    </submittedName>
</protein>
<comment type="caution">
    <text evidence="1">The sequence shown here is derived from an EMBL/GenBank/DDBJ whole genome shotgun (WGS) entry which is preliminary data.</text>
</comment>
<gene>
    <name evidence="1" type="ORF">S01H4_04366</name>
</gene>
<dbReference type="EMBL" id="BART01001162">
    <property type="protein sequence ID" value="GAG63554.1"/>
    <property type="molecule type" value="Genomic_DNA"/>
</dbReference>
<proteinExistence type="predicted"/>